<dbReference type="InterPro" id="IPR017871">
    <property type="entry name" value="ABC_transporter-like_CS"/>
</dbReference>
<evidence type="ECO:0000256" key="1">
    <source>
        <dbReference type="ARBA" id="ARBA00022448"/>
    </source>
</evidence>
<dbReference type="InterPro" id="IPR027417">
    <property type="entry name" value="P-loop_NTPase"/>
</dbReference>
<dbReference type="InterPro" id="IPR003593">
    <property type="entry name" value="AAA+_ATPase"/>
</dbReference>
<keyword evidence="1" id="KW-0813">Transport</keyword>
<dbReference type="NCBIfam" id="TIGR02142">
    <property type="entry name" value="modC_ABC"/>
    <property type="match status" value="1"/>
</dbReference>
<dbReference type="EMBL" id="MFNF01000037">
    <property type="protein sequence ID" value="OGH01208.1"/>
    <property type="molecule type" value="Genomic_DNA"/>
</dbReference>
<dbReference type="InterPro" id="IPR004606">
    <property type="entry name" value="Mop_domain"/>
</dbReference>
<dbReference type="PROSITE" id="PS50893">
    <property type="entry name" value="ABC_TRANSPORTER_2"/>
    <property type="match status" value="1"/>
</dbReference>
<dbReference type="SMART" id="SM00382">
    <property type="entry name" value="AAA"/>
    <property type="match status" value="1"/>
</dbReference>
<dbReference type="SUPFAM" id="SSF50331">
    <property type="entry name" value="MOP-like"/>
    <property type="match status" value="1"/>
</dbReference>
<evidence type="ECO:0000256" key="6">
    <source>
        <dbReference type="ARBA" id="ARBA00022840"/>
    </source>
</evidence>
<keyword evidence="8" id="KW-0472">Membrane</keyword>
<dbReference type="Pfam" id="PF03459">
    <property type="entry name" value="TOBE"/>
    <property type="match status" value="1"/>
</dbReference>
<evidence type="ECO:0000256" key="8">
    <source>
        <dbReference type="ARBA" id="ARBA00023136"/>
    </source>
</evidence>
<dbReference type="PANTHER" id="PTHR43514">
    <property type="entry name" value="ABC TRANSPORTER I FAMILY MEMBER 10"/>
    <property type="match status" value="1"/>
</dbReference>
<dbReference type="InterPro" id="IPR050334">
    <property type="entry name" value="Molybdenum_import_ModC"/>
</dbReference>
<accession>A0A1F6GSZ1</accession>
<dbReference type="InterPro" id="IPR003439">
    <property type="entry name" value="ABC_transporter-like_ATP-bd"/>
</dbReference>
<evidence type="ECO:0000256" key="7">
    <source>
        <dbReference type="ARBA" id="ARBA00022967"/>
    </source>
</evidence>
<dbReference type="GO" id="GO:0016887">
    <property type="term" value="F:ATP hydrolysis activity"/>
    <property type="evidence" value="ECO:0007669"/>
    <property type="project" value="InterPro"/>
</dbReference>
<evidence type="ECO:0000313" key="12">
    <source>
        <dbReference type="EMBL" id="OGH01208.1"/>
    </source>
</evidence>
<evidence type="ECO:0000259" key="10">
    <source>
        <dbReference type="PROSITE" id="PS50893"/>
    </source>
</evidence>
<dbReference type="Gene3D" id="2.40.50.100">
    <property type="match status" value="1"/>
</dbReference>
<dbReference type="Proteomes" id="UP000177583">
    <property type="component" value="Unassembled WGS sequence"/>
</dbReference>
<dbReference type="GO" id="GO:0140359">
    <property type="term" value="F:ABC-type transporter activity"/>
    <property type="evidence" value="ECO:0007669"/>
    <property type="project" value="InterPro"/>
</dbReference>
<protein>
    <submittedName>
        <fullName evidence="12">Molybdenum ABC transporter ATP-binding protein</fullName>
    </submittedName>
</protein>
<keyword evidence="5" id="KW-0547">Nucleotide-binding</keyword>
<evidence type="ECO:0000256" key="2">
    <source>
        <dbReference type="ARBA" id="ARBA00022475"/>
    </source>
</evidence>
<evidence type="ECO:0000313" key="13">
    <source>
        <dbReference type="Proteomes" id="UP000177583"/>
    </source>
</evidence>
<comment type="caution">
    <text evidence="12">The sequence shown here is derived from an EMBL/GenBank/DDBJ whole genome shotgun (WGS) entry which is preliminary data.</text>
</comment>
<feature type="domain" description="ABC transporter" evidence="10">
    <location>
        <begin position="1"/>
        <end position="232"/>
    </location>
</feature>
<dbReference type="PROSITE" id="PS51866">
    <property type="entry name" value="MOP"/>
    <property type="match status" value="1"/>
</dbReference>
<dbReference type="PROSITE" id="PS00211">
    <property type="entry name" value="ABC_TRANSPORTER_1"/>
    <property type="match status" value="1"/>
</dbReference>
<keyword evidence="4" id="KW-0997">Cell inner membrane</keyword>
<dbReference type="InterPro" id="IPR005116">
    <property type="entry name" value="Transp-assoc_OB_typ1"/>
</dbReference>
<dbReference type="InterPro" id="IPR011868">
    <property type="entry name" value="ModC_ABC_ATP-bd"/>
</dbReference>
<dbReference type="PANTHER" id="PTHR43514:SF10">
    <property type="entry name" value="MOLYBDENUM IMPORT ATP-BINDING PROTEIN MODC 2"/>
    <property type="match status" value="1"/>
</dbReference>
<evidence type="ECO:0000256" key="4">
    <source>
        <dbReference type="ARBA" id="ARBA00022519"/>
    </source>
</evidence>
<feature type="domain" description="Mop" evidence="11">
    <location>
        <begin position="291"/>
        <end position="356"/>
    </location>
</feature>
<dbReference type="Pfam" id="PF00005">
    <property type="entry name" value="ABC_tran"/>
    <property type="match status" value="1"/>
</dbReference>
<dbReference type="GO" id="GO:0016020">
    <property type="term" value="C:membrane"/>
    <property type="evidence" value="ECO:0007669"/>
    <property type="project" value="InterPro"/>
</dbReference>
<evidence type="ECO:0000259" key="11">
    <source>
        <dbReference type="PROSITE" id="PS51866"/>
    </source>
</evidence>
<keyword evidence="3 9" id="KW-0500">Molybdenum</keyword>
<keyword evidence="6 12" id="KW-0067">ATP-binding</keyword>
<evidence type="ECO:0000256" key="3">
    <source>
        <dbReference type="ARBA" id="ARBA00022505"/>
    </source>
</evidence>
<proteinExistence type="predicted"/>
<name>A0A1F6GSZ1_9PROT</name>
<evidence type="ECO:0000256" key="5">
    <source>
        <dbReference type="ARBA" id="ARBA00022741"/>
    </source>
</evidence>
<reference evidence="12 13" key="1">
    <citation type="journal article" date="2016" name="Nat. Commun.">
        <title>Thousands of microbial genomes shed light on interconnected biogeochemical processes in an aquifer system.</title>
        <authorList>
            <person name="Anantharaman K."/>
            <person name="Brown C.T."/>
            <person name="Hug L.A."/>
            <person name="Sharon I."/>
            <person name="Castelle C.J."/>
            <person name="Probst A.J."/>
            <person name="Thomas B.C."/>
            <person name="Singh A."/>
            <person name="Wilkins M.J."/>
            <person name="Karaoz U."/>
            <person name="Brodie E.L."/>
            <person name="Williams K.H."/>
            <person name="Hubbard S.S."/>
            <person name="Banfield J.F."/>
        </authorList>
    </citation>
    <scope>NUCLEOTIDE SEQUENCE [LARGE SCALE GENOMIC DNA]</scope>
</reference>
<sequence length="356" mass="39553">MNEIQARFKLARPGFQLEVDLQLPAVGVTVLFGPSGCGKTTLLRCIAGLEKTSQGRLVVNGSVWQDQSQWVPVHKRPLGYVFQEASLFPHLTVWGNLQFGRKREPKAKTSDLDQIIHLLGIGPLLERKPERLSGGERQRVAIARALAVNPKLLIMDEPLAALDHQRKQEILPYLDRLHDELSIPVLYVTHSPDEMTRLADYLVLMSRGMVLASGPVRELLTRLDLPWAQSEEAEAIVDATVAGHDEEYYLTFFDFAGGRITVTKRQAQLGQKVRLRILAKDVSLSLRPLEDSSQLNCLPARVVELEGVANPGKVTLKLDLQGVMLLARVTKKSVALLDLRPGSPVFVLVKTVSFVD</sequence>
<dbReference type="GO" id="GO:0015098">
    <property type="term" value="F:molybdate ion transmembrane transporter activity"/>
    <property type="evidence" value="ECO:0007669"/>
    <property type="project" value="InterPro"/>
</dbReference>
<gene>
    <name evidence="12" type="ORF">A2557_00940</name>
</gene>
<keyword evidence="7" id="KW-1278">Translocase</keyword>
<dbReference type="AlphaFoldDB" id="A0A1F6GSZ1"/>
<dbReference type="GO" id="GO:0005524">
    <property type="term" value="F:ATP binding"/>
    <property type="evidence" value="ECO:0007669"/>
    <property type="project" value="UniProtKB-KW"/>
</dbReference>
<evidence type="ECO:0000256" key="9">
    <source>
        <dbReference type="PROSITE-ProRule" id="PRU01213"/>
    </source>
</evidence>
<dbReference type="Gene3D" id="3.40.50.300">
    <property type="entry name" value="P-loop containing nucleotide triphosphate hydrolases"/>
    <property type="match status" value="1"/>
</dbReference>
<organism evidence="12 13">
    <name type="scientific">Candidatus Lambdaproteobacteria bacterium RIFOXYD2_FULL_56_26</name>
    <dbReference type="NCBI Taxonomy" id="1817773"/>
    <lineage>
        <taxon>Bacteria</taxon>
        <taxon>Pseudomonadati</taxon>
        <taxon>Pseudomonadota</taxon>
        <taxon>Candidatus Lambdaproteobacteria</taxon>
    </lineage>
</organism>
<dbReference type="InterPro" id="IPR008995">
    <property type="entry name" value="Mo/tungstate-bd_C_term_dom"/>
</dbReference>
<dbReference type="SUPFAM" id="SSF52540">
    <property type="entry name" value="P-loop containing nucleoside triphosphate hydrolases"/>
    <property type="match status" value="1"/>
</dbReference>
<keyword evidence="2" id="KW-1003">Cell membrane</keyword>